<evidence type="ECO:0000256" key="1">
    <source>
        <dbReference type="ARBA" id="ARBA00022741"/>
    </source>
</evidence>
<dbReference type="GO" id="GO:0004672">
    <property type="term" value="F:protein kinase activity"/>
    <property type="evidence" value="ECO:0007669"/>
    <property type="project" value="InterPro"/>
</dbReference>
<dbReference type="AlphaFoldDB" id="A0A914CJ54"/>
<dbReference type="WBParaSite" id="ACRNAN_scaffold11329.g6534.t1">
    <property type="protein sequence ID" value="ACRNAN_scaffold11329.g6534.t1"/>
    <property type="gene ID" value="ACRNAN_scaffold11329.g6534"/>
</dbReference>
<name>A0A914CJ54_9BILA</name>
<evidence type="ECO:0000256" key="3">
    <source>
        <dbReference type="SAM" id="MobiDB-lite"/>
    </source>
</evidence>
<keyword evidence="1" id="KW-0547">Nucleotide-binding</keyword>
<proteinExistence type="predicted"/>
<accession>A0A914CJ54</accession>
<reference evidence="6" key="1">
    <citation type="submission" date="2022-11" db="UniProtKB">
        <authorList>
            <consortium name="WormBaseParasite"/>
        </authorList>
    </citation>
    <scope>IDENTIFICATION</scope>
</reference>
<dbReference type="Proteomes" id="UP000887540">
    <property type="component" value="Unplaced"/>
</dbReference>
<dbReference type="PANTHER" id="PTHR24055">
    <property type="entry name" value="MITOGEN-ACTIVATED PROTEIN KINASE"/>
    <property type="match status" value="1"/>
</dbReference>
<dbReference type="Gene3D" id="3.30.200.20">
    <property type="entry name" value="Phosphorylase Kinase, domain 1"/>
    <property type="match status" value="1"/>
</dbReference>
<evidence type="ECO:0000313" key="5">
    <source>
        <dbReference type="Proteomes" id="UP000887540"/>
    </source>
</evidence>
<sequence>MSPVLNNLIDSFNLQNQPIPHITPEIPAFFEYNKIQTTYNNYERTGQRGRPKSKPSLSEEELAELKKEQTRKAVAKCRQKKAENKSQPNQKRGRPKTQDAVESFGAYGVVGLSTIKSSGLQVAIKKINISWHHTLFAKRIIREIELLSQIEHENIISLLEVYTSNSNPKTLDTIYLTTEFAGHDIHYVSQNYKLEQNQIIHITFQIFKALEILDFGLARYMSDKMTSYVVTCLYRAPEILCQLDYDRSDATYKGAVDVWSVGCIICELIMKTPLFNRTTSSNFPRKELELIEQIFYLCGTPSIQYIAKIPSDLLRQAILQFPRYERQDFHSIFNVNDTKMVDLLDKIFVIEPSERITAYHAMKDELFQSFYSNHGVYVRPTRTLPDRTLKEQ</sequence>
<dbReference type="InterPro" id="IPR050117">
    <property type="entry name" value="MAPK"/>
</dbReference>
<organism evidence="5 6">
    <name type="scientific">Acrobeloides nanus</name>
    <dbReference type="NCBI Taxonomy" id="290746"/>
    <lineage>
        <taxon>Eukaryota</taxon>
        <taxon>Metazoa</taxon>
        <taxon>Ecdysozoa</taxon>
        <taxon>Nematoda</taxon>
        <taxon>Chromadorea</taxon>
        <taxon>Rhabditida</taxon>
        <taxon>Tylenchina</taxon>
        <taxon>Cephalobomorpha</taxon>
        <taxon>Cephaloboidea</taxon>
        <taxon>Cephalobidae</taxon>
        <taxon>Acrobeloides</taxon>
    </lineage>
</organism>
<evidence type="ECO:0000313" key="6">
    <source>
        <dbReference type="WBParaSite" id="ACRNAN_scaffold11329.g6534.t1"/>
    </source>
</evidence>
<dbReference type="GO" id="GO:0005524">
    <property type="term" value="F:ATP binding"/>
    <property type="evidence" value="ECO:0007669"/>
    <property type="project" value="UniProtKB-KW"/>
</dbReference>
<dbReference type="InterPro" id="IPR000719">
    <property type="entry name" value="Prot_kinase_dom"/>
</dbReference>
<keyword evidence="5" id="KW-1185">Reference proteome</keyword>
<protein>
    <submittedName>
        <fullName evidence="6">Protein kinase domain-containing protein</fullName>
    </submittedName>
</protein>
<dbReference type="Gene3D" id="1.10.510.10">
    <property type="entry name" value="Transferase(Phosphotransferase) domain 1"/>
    <property type="match status" value="1"/>
</dbReference>
<evidence type="ECO:0000256" key="2">
    <source>
        <dbReference type="ARBA" id="ARBA00022840"/>
    </source>
</evidence>
<feature type="domain" description="Protein kinase" evidence="4">
    <location>
        <begin position="96"/>
        <end position="367"/>
    </location>
</feature>
<dbReference type="PROSITE" id="PS50011">
    <property type="entry name" value="PROTEIN_KINASE_DOM"/>
    <property type="match status" value="1"/>
</dbReference>
<dbReference type="Pfam" id="PF00069">
    <property type="entry name" value="Pkinase"/>
    <property type="match status" value="1"/>
</dbReference>
<dbReference type="SUPFAM" id="SSF56112">
    <property type="entry name" value="Protein kinase-like (PK-like)"/>
    <property type="match status" value="1"/>
</dbReference>
<dbReference type="InterPro" id="IPR011009">
    <property type="entry name" value="Kinase-like_dom_sf"/>
</dbReference>
<feature type="region of interest" description="Disordered" evidence="3">
    <location>
        <begin position="41"/>
        <end position="98"/>
    </location>
</feature>
<keyword evidence="2" id="KW-0067">ATP-binding</keyword>
<evidence type="ECO:0000259" key="4">
    <source>
        <dbReference type="PROSITE" id="PS50011"/>
    </source>
</evidence>